<feature type="transmembrane region" description="Helical" evidence="7">
    <location>
        <begin position="162"/>
        <end position="182"/>
    </location>
</feature>
<sequence>MFEFPVSTTIFGYPILYHTIFESLGIFLGSRYYWYLRKKQKTEKMDIIPVLVILIGATFGAYFGSHVLGAMENVPKWRETKYPVLFFLTNKTLVGGLLGGLIGVELAKKIVKEKRSTGDLFVYPLLLAMIIGRLGCFSAGIYEETYGIPTSLPWGMDLGDHIYRHPVTLYEVICLIAIWIILTQIKKKYELKSGDLFKLFMIFYLLFRFLLDFIKPGWRYFLGLGSIQIACLLGFLYYNRFILKLKNKLHL</sequence>
<keyword evidence="2" id="KW-1003">Cell membrane</keyword>
<dbReference type="GO" id="GO:0042158">
    <property type="term" value="P:lipoprotein biosynthetic process"/>
    <property type="evidence" value="ECO:0007669"/>
    <property type="project" value="InterPro"/>
</dbReference>
<name>A0A563DLF6_9FLAO</name>
<evidence type="ECO:0000256" key="2">
    <source>
        <dbReference type="ARBA" id="ARBA00022475"/>
    </source>
</evidence>
<dbReference type="Proteomes" id="UP000319499">
    <property type="component" value="Unassembled WGS sequence"/>
</dbReference>
<proteinExistence type="inferred from homology"/>
<dbReference type="RefSeq" id="WP_146291312.1">
    <property type="nucleotide sequence ID" value="NZ_SELH01000011.1"/>
</dbReference>
<evidence type="ECO:0000313" key="8">
    <source>
        <dbReference type="EMBL" id="TWP30644.1"/>
    </source>
</evidence>
<feature type="transmembrane region" description="Helical" evidence="7">
    <location>
        <begin position="84"/>
        <end position="108"/>
    </location>
</feature>
<dbReference type="PANTHER" id="PTHR30589">
    <property type="entry name" value="PROLIPOPROTEIN DIACYLGLYCERYL TRANSFERASE"/>
    <property type="match status" value="1"/>
</dbReference>
<feature type="transmembrane region" description="Helical" evidence="7">
    <location>
        <begin position="194"/>
        <end position="211"/>
    </location>
</feature>
<gene>
    <name evidence="8" type="ORF">ETU09_01190</name>
</gene>
<dbReference type="InterPro" id="IPR001640">
    <property type="entry name" value="Lgt"/>
</dbReference>
<comment type="similarity">
    <text evidence="1">Belongs to the Lgt family.</text>
</comment>
<feature type="transmembrane region" description="Helical" evidence="7">
    <location>
        <begin position="120"/>
        <end position="142"/>
    </location>
</feature>
<evidence type="ECO:0000256" key="6">
    <source>
        <dbReference type="ARBA" id="ARBA00023136"/>
    </source>
</evidence>
<dbReference type="EMBL" id="SELH01000011">
    <property type="protein sequence ID" value="TWP30644.1"/>
    <property type="molecule type" value="Genomic_DNA"/>
</dbReference>
<keyword evidence="9" id="KW-1185">Reference proteome</keyword>
<feature type="transmembrane region" description="Helical" evidence="7">
    <location>
        <begin position="47"/>
        <end position="64"/>
    </location>
</feature>
<keyword evidence="5 7" id="KW-1133">Transmembrane helix</keyword>
<comment type="caution">
    <text evidence="8">The sequence shown here is derived from an EMBL/GenBank/DDBJ whole genome shotgun (WGS) entry which is preliminary data.</text>
</comment>
<protein>
    <submittedName>
        <fullName evidence="8">Diacylglyceryl transferase</fullName>
    </submittedName>
</protein>
<accession>A0A563DLF6</accession>
<reference evidence="8 9" key="1">
    <citation type="submission" date="2019-02" db="EMBL/GenBank/DDBJ databases">
        <title>Apibacter muscae sp. nov.: a novel member of the house fly microbiota.</title>
        <authorList>
            <person name="Park R."/>
        </authorList>
    </citation>
    <scope>NUCLEOTIDE SEQUENCE [LARGE SCALE GENOMIC DNA]</scope>
    <source>
        <strain evidence="8 9">AL1</strain>
    </source>
</reference>
<feature type="transmembrane region" description="Helical" evidence="7">
    <location>
        <begin position="217"/>
        <end position="238"/>
    </location>
</feature>
<dbReference type="OrthoDB" id="871140at2"/>
<evidence type="ECO:0000256" key="5">
    <source>
        <dbReference type="ARBA" id="ARBA00022989"/>
    </source>
</evidence>
<evidence type="ECO:0000256" key="7">
    <source>
        <dbReference type="SAM" id="Phobius"/>
    </source>
</evidence>
<evidence type="ECO:0000256" key="4">
    <source>
        <dbReference type="ARBA" id="ARBA00022692"/>
    </source>
</evidence>
<dbReference type="Pfam" id="PF01790">
    <property type="entry name" value="LGT"/>
    <property type="match status" value="1"/>
</dbReference>
<keyword evidence="3 8" id="KW-0808">Transferase</keyword>
<feature type="transmembrane region" description="Helical" evidence="7">
    <location>
        <begin position="15"/>
        <end position="35"/>
    </location>
</feature>
<keyword evidence="4 7" id="KW-0812">Transmembrane</keyword>
<dbReference type="AlphaFoldDB" id="A0A563DLF6"/>
<evidence type="ECO:0000256" key="3">
    <source>
        <dbReference type="ARBA" id="ARBA00022679"/>
    </source>
</evidence>
<dbReference type="PANTHER" id="PTHR30589:SF0">
    <property type="entry name" value="PHOSPHATIDYLGLYCEROL--PROLIPOPROTEIN DIACYLGLYCERYL TRANSFERASE"/>
    <property type="match status" value="1"/>
</dbReference>
<evidence type="ECO:0000313" key="9">
    <source>
        <dbReference type="Proteomes" id="UP000319499"/>
    </source>
</evidence>
<dbReference type="GO" id="GO:0008961">
    <property type="term" value="F:phosphatidylglycerol-prolipoprotein diacylglyceryl transferase activity"/>
    <property type="evidence" value="ECO:0007669"/>
    <property type="project" value="InterPro"/>
</dbReference>
<keyword evidence="6 7" id="KW-0472">Membrane</keyword>
<organism evidence="8 9">
    <name type="scientific">Apibacter muscae</name>
    <dbReference type="NCBI Taxonomy" id="2509004"/>
    <lineage>
        <taxon>Bacteria</taxon>
        <taxon>Pseudomonadati</taxon>
        <taxon>Bacteroidota</taxon>
        <taxon>Flavobacteriia</taxon>
        <taxon>Flavobacteriales</taxon>
        <taxon>Weeksellaceae</taxon>
        <taxon>Apibacter</taxon>
    </lineage>
</organism>
<evidence type="ECO:0000256" key="1">
    <source>
        <dbReference type="ARBA" id="ARBA00007150"/>
    </source>
</evidence>
<dbReference type="GO" id="GO:0005886">
    <property type="term" value="C:plasma membrane"/>
    <property type="evidence" value="ECO:0007669"/>
    <property type="project" value="InterPro"/>
</dbReference>